<comment type="caution">
    <text evidence="1">The sequence shown here is derived from an EMBL/GenBank/DDBJ whole genome shotgun (WGS) entry which is preliminary data.</text>
</comment>
<evidence type="ECO:0008006" key="3">
    <source>
        <dbReference type="Google" id="ProtNLM"/>
    </source>
</evidence>
<evidence type="ECO:0000313" key="1">
    <source>
        <dbReference type="EMBL" id="KYF68473.1"/>
    </source>
</evidence>
<evidence type="ECO:0000313" key="2">
    <source>
        <dbReference type="Proteomes" id="UP000075260"/>
    </source>
</evidence>
<dbReference type="Gene3D" id="3.30.530.20">
    <property type="match status" value="1"/>
</dbReference>
<sequence>MEEVHVNVYIHAPVERVFDAVADHESFLRSGSSTHTKVIRPGLTERNGLGALREVRAGKRIRYVEEITAFERPSSFEYQILESTQPLRHHGSRLRFTPRGDGTEVDWTSRFEIPLPLVGRVLGPLSRQIFIAVFTELLLAEKARLETASSPRAA</sequence>
<reference evidence="1 2" key="1">
    <citation type="submission" date="2014-02" db="EMBL/GenBank/DDBJ databases">
        <title>The small core and large imbalanced accessory genome model reveals a collaborative survival strategy of Sorangium cellulosum strains in nature.</title>
        <authorList>
            <person name="Han K."/>
            <person name="Peng R."/>
            <person name="Blom J."/>
            <person name="Li Y.-Z."/>
        </authorList>
    </citation>
    <scope>NUCLEOTIDE SEQUENCE [LARGE SCALE GENOMIC DNA]</scope>
    <source>
        <strain evidence="1 2">So0008-312</strain>
    </source>
</reference>
<protein>
    <recommendedName>
        <fullName evidence="3">Polyketide cyclase</fullName>
    </recommendedName>
</protein>
<dbReference type="InterPro" id="IPR019587">
    <property type="entry name" value="Polyketide_cyclase/dehydratase"/>
</dbReference>
<dbReference type="CDD" id="cd07821">
    <property type="entry name" value="PYR_PYL_RCAR_like"/>
    <property type="match status" value="1"/>
</dbReference>
<dbReference type="OrthoDB" id="1364128at2"/>
<dbReference type="EMBL" id="JEMA01000570">
    <property type="protein sequence ID" value="KYF68473.1"/>
    <property type="molecule type" value="Genomic_DNA"/>
</dbReference>
<dbReference type="RefSeq" id="WP_061609073.1">
    <property type="nucleotide sequence ID" value="NZ_JEMA01000570.1"/>
</dbReference>
<name>A0A150QKJ7_SORCE</name>
<dbReference type="Proteomes" id="UP000075260">
    <property type="component" value="Unassembled WGS sequence"/>
</dbReference>
<gene>
    <name evidence="1" type="ORF">BE15_46630</name>
</gene>
<organism evidence="1 2">
    <name type="scientific">Sorangium cellulosum</name>
    <name type="common">Polyangium cellulosum</name>
    <dbReference type="NCBI Taxonomy" id="56"/>
    <lineage>
        <taxon>Bacteria</taxon>
        <taxon>Pseudomonadati</taxon>
        <taxon>Myxococcota</taxon>
        <taxon>Polyangia</taxon>
        <taxon>Polyangiales</taxon>
        <taxon>Polyangiaceae</taxon>
        <taxon>Sorangium</taxon>
    </lineage>
</organism>
<dbReference type="Pfam" id="PF10604">
    <property type="entry name" value="Polyketide_cyc2"/>
    <property type="match status" value="1"/>
</dbReference>
<proteinExistence type="predicted"/>
<accession>A0A150QKJ7</accession>
<dbReference type="AlphaFoldDB" id="A0A150QKJ7"/>
<dbReference type="SUPFAM" id="SSF55961">
    <property type="entry name" value="Bet v1-like"/>
    <property type="match status" value="1"/>
</dbReference>
<dbReference type="InterPro" id="IPR023393">
    <property type="entry name" value="START-like_dom_sf"/>
</dbReference>